<evidence type="ECO:0000313" key="6">
    <source>
        <dbReference type="Proteomes" id="UP000807504"/>
    </source>
</evidence>
<keyword evidence="2" id="KW-0813">Transport</keyword>
<dbReference type="GO" id="GO:0000972">
    <property type="term" value="P:transcription-dependent tethering of RNA polymerase II gene DNA at nuclear periphery"/>
    <property type="evidence" value="ECO:0007669"/>
    <property type="project" value="TreeGrafter"/>
</dbReference>
<comment type="caution">
    <text evidence="5">The sequence shown here is derived from an EMBL/GenBank/DDBJ whole genome shotgun (WGS) entry which is preliminary data.</text>
</comment>
<dbReference type="EMBL" id="JABXBU010000015">
    <property type="protein sequence ID" value="KAF8787954.1"/>
    <property type="molecule type" value="Genomic_DNA"/>
</dbReference>
<dbReference type="GO" id="GO:0044611">
    <property type="term" value="C:nuclear pore inner ring"/>
    <property type="evidence" value="ECO:0007669"/>
    <property type="project" value="TreeGrafter"/>
</dbReference>
<gene>
    <name evidence="5" type="ORF">HNY73_009499</name>
</gene>
<dbReference type="GO" id="GO:0036228">
    <property type="term" value="P:protein localization to nuclear inner membrane"/>
    <property type="evidence" value="ECO:0007669"/>
    <property type="project" value="TreeGrafter"/>
</dbReference>
<accession>A0A8T0F9P8</accession>
<evidence type="ECO:0000256" key="3">
    <source>
        <dbReference type="ARBA" id="ARBA00023242"/>
    </source>
</evidence>
<dbReference type="PANTHER" id="PTHR10350">
    <property type="entry name" value="NUCLEAR PORE COMPLEX PROTEIN NUP155"/>
    <property type="match status" value="1"/>
</dbReference>
<keyword evidence="3" id="KW-0539">Nucleus</keyword>
<proteinExistence type="predicted"/>
<evidence type="ECO:0000256" key="2">
    <source>
        <dbReference type="ARBA" id="ARBA00022448"/>
    </source>
</evidence>
<dbReference type="AlphaFoldDB" id="A0A8T0F9P8"/>
<reference evidence="5" key="2">
    <citation type="submission" date="2020-06" db="EMBL/GenBank/DDBJ databases">
        <authorList>
            <person name="Sheffer M."/>
        </authorList>
    </citation>
    <scope>NUCLEOTIDE SEQUENCE</scope>
</reference>
<feature type="domain" description="Nucleoporin Nup133/Nup155-like N-terminal" evidence="4">
    <location>
        <begin position="79"/>
        <end position="301"/>
    </location>
</feature>
<dbReference type="Pfam" id="PF08801">
    <property type="entry name" value="Nucleoporin_N"/>
    <property type="match status" value="1"/>
</dbReference>
<protein>
    <submittedName>
        <fullName evidence="5">Nuclear pore complex protein Nup155 like protein</fullName>
    </submittedName>
</protein>
<sequence>MVAKMPTLDTSSHSVNGVPKDVLESSTKMVDMQMQQDNSYPELTDCLKMGGATLPTVSGLNDQDYPGISELSISLHSLSQLNLVKRIPLPSELVEQFGFMQSNCQMGLFPEIGRAWLTIDSNIFLWSFHDGSDLAYFDGLNETILCVGLVKPKPDVFQNFIHYLLCLTTPVEIVLLGVNFTTQDRTSSPFEEMHMLPEPLFSYPTDNVHMCTFAGTDDGRIFLGGKDGCVYEFTYQAQDSWFGRKCRKINHSSSTLSFLVPSFLSLAFSEDDAVLQIAVDDTRHVLYARLEKGSIQVFDLGKRW</sequence>
<evidence type="ECO:0000313" key="5">
    <source>
        <dbReference type="EMBL" id="KAF8787954.1"/>
    </source>
</evidence>
<dbReference type="GO" id="GO:0006405">
    <property type="term" value="P:RNA export from nucleus"/>
    <property type="evidence" value="ECO:0007669"/>
    <property type="project" value="TreeGrafter"/>
</dbReference>
<dbReference type="GO" id="GO:0006606">
    <property type="term" value="P:protein import into nucleus"/>
    <property type="evidence" value="ECO:0007669"/>
    <property type="project" value="TreeGrafter"/>
</dbReference>
<dbReference type="PANTHER" id="PTHR10350:SF6">
    <property type="entry name" value="NUCLEAR PORE COMPLEX PROTEIN NUP155"/>
    <property type="match status" value="1"/>
</dbReference>
<dbReference type="InterPro" id="IPR014908">
    <property type="entry name" value="Nucleoporin_Nup133/Nup155_N"/>
</dbReference>
<dbReference type="Proteomes" id="UP000807504">
    <property type="component" value="Unassembled WGS sequence"/>
</dbReference>
<dbReference type="GO" id="GO:0017056">
    <property type="term" value="F:structural constituent of nuclear pore"/>
    <property type="evidence" value="ECO:0007669"/>
    <property type="project" value="InterPro"/>
</dbReference>
<dbReference type="InterPro" id="IPR004870">
    <property type="entry name" value="Nucleoporin_Nup155"/>
</dbReference>
<evidence type="ECO:0000256" key="1">
    <source>
        <dbReference type="ARBA" id="ARBA00004123"/>
    </source>
</evidence>
<name>A0A8T0F9P8_ARGBR</name>
<comment type="subcellular location">
    <subcellularLocation>
        <location evidence="1">Nucleus</location>
    </subcellularLocation>
</comment>
<keyword evidence="6" id="KW-1185">Reference proteome</keyword>
<organism evidence="5 6">
    <name type="scientific">Argiope bruennichi</name>
    <name type="common">Wasp spider</name>
    <name type="synonym">Aranea bruennichi</name>
    <dbReference type="NCBI Taxonomy" id="94029"/>
    <lineage>
        <taxon>Eukaryota</taxon>
        <taxon>Metazoa</taxon>
        <taxon>Ecdysozoa</taxon>
        <taxon>Arthropoda</taxon>
        <taxon>Chelicerata</taxon>
        <taxon>Arachnida</taxon>
        <taxon>Araneae</taxon>
        <taxon>Araneomorphae</taxon>
        <taxon>Entelegynae</taxon>
        <taxon>Araneoidea</taxon>
        <taxon>Araneidae</taxon>
        <taxon>Argiope</taxon>
    </lineage>
</organism>
<evidence type="ECO:0000259" key="4">
    <source>
        <dbReference type="Pfam" id="PF08801"/>
    </source>
</evidence>
<reference evidence="5" key="1">
    <citation type="journal article" date="2020" name="bioRxiv">
        <title>Chromosome-level reference genome of the European wasp spider Argiope bruennichi: a resource for studies on range expansion and evolutionary adaptation.</title>
        <authorList>
            <person name="Sheffer M.M."/>
            <person name="Hoppe A."/>
            <person name="Krehenwinkel H."/>
            <person name="Uhl G."/>
            <person name="Kuss A.W."/>
            <person name="Jensen L."/>
            <person name="Jensen C."/>
            <person name="Gillespie R.G."/>
            <person name="Hoff K.J."/>
            <person name="Prost S."/>
        </authorList>
    </citation>
    <scope>NUCLEOTIDE SEQUENCE</scope>
</reference>